<keyword evidence="4" id="KW-1185">Reference proteome</keyword>
<feature type="domain" description="J" evidence="2">
    <location>
        <begin position="252"/>
        <end position="318"/>
    </location>
</feature>
<dbReference type="Gene3D" id="1.10.287.110">
    <property type="entry name" value="DnaJ domain"/>
    <property type="match status" value="1"/>
</dbReference>
<gene>
    <name evidence="3" type="ordered locus">cce_1429</name>
</gene>
<dbReference type="InterPro" id="IPR036869">
    <property type="entry name" value="J_dom_sf"/>
</dbReference>
<keyword evidence="1" id="KW-0812">Transmembrane</keyword>
<dbReference type="SUPFAM" id="SSF46565">
    <property type="entry name" value="Chaperone J-domain"/>
    <property type="match status" value="1"/>
</dbReference>
<dbReference type="InterPro" id="IPR001623">
    <property type="entry name" value="DnaJ_domain"/>
</dbReference>
<dbReference type="EMBL" id="CP000806">
    <property type="protein sequence ID" value="ACB50779.1"/>
    <property type="molecule type" value="Genomic_DNA"/>
</dbReference>
<name>B1WWQ5_CROS5</name>
<dbReference type="SMART" id="SM00271">
    <property type="entry name" value="DnaJ"/>
    <property type="match status" value="1"/>
</dbReference>
<dbReference type="PROSITE" id="PS50076">
    <property type="entry name" value="DNAJ_2"/>
    <property type="match status" value="1"/>
</dbReference>
<dbReference type="Proteomes" id="UP000001203">
    <property type="component" value="Chromosome circular"/>
</dbReference>
<evidence type="ECO:0000313" key="4">
    <source>
        <dbReference type="Proteomes" id="UP000001203"/>
    </source>
</evidence>
<protein>
    <recommendedName>
        <fullName evidence="2">J domain-containing protein</fullName>
    </recommendedName>
</protein>
<keyword evidence="1" id="KW-0472">Membrane</keyword>
<dbReference type="STRING" id="43989.cce_1429"/>
<evidence type="ECO:0000259" key="2">
    <source>
        <dbReference type="PROSITE" id="PS50076"/>
    </source>
</evidence>
<proteinExistence type="predicted"/>
<dbReference type="KEGG" id="cyt:cce_1429"/>
<keyword evidence="1" id="KW-1133">Transmembrane helix</keyword>
<dbReference type="AlphaFoldDB" id="B1WWQ5"/>
<sequence>MGVVAFIGDALSNLLVWGFIFIAVSWILSVAKRHKSSPPVLRGQHKPIACLLEDTPHYYLKGQYCSLATPLLTPLTCLLEDTPQTALTGQFYPLATSLLTPLTCLLEDTPQTALAGQFYPLATPFASLWEMGWFSFYRQRLGQPGFNYWEWVNYPLYQEFSPELANLLRLKEPSTLVKGVLESLAEEYHSFWQWDKLCAFRQWHQQSAELLGLGSLKTIYHRCYGMPWERVKLILWDSSLVVEPILLDPASSWWKVLGITAFSPPNKVEQAYRNLLRSWHPDRTQHPLAHQITARINTAYEEYQLRRQRNAERLESVGKWFNSLR</sequence>
<dbReference type="HOGENOM" id="CLU_074057_0_0_3"/>
<evidence type="ECO:0000256" key="1">
    <source>
        <dbReference type="SAM" id="Phobius"/>
    </source>
</evidence>
<accession>B1WWQ5</accession>
<dbReference type="OrthoDB" id="422295at2"/>
<dbReference type="RefSeq" id="WP_009544240.1">
    <property type="nucleotide sequence ID" value="NC_010546.1"/>
</dbReference>
<dbReference type="Pfam" id="PF00226">
    <property type="entry name" value="DnaJ"/>
    <property type="match status" value="1"/>
</dbReference>
<feature type="transmembrane region" description="Helical" evidence="1">
    <location>
        <begin position="14"/>
        <end position="31"/>
    </location>
</feature>
<evidence type="ECO:0000313" key="3">
    <source>
        <dbReference type="EMBL" id="ACB50779.1"/>
    </source>
</evidence>
<reference evidence="3 4" key="1">
    <citation type="journal article" date="2008" name="Proc. Natl. Acad. Sci. U.S.A.">
        <title>The genome of Cyanothece 51142, a unicellular diazotrophic cyanobacterium important in the marine nitrogen cycle.</title>
        <authorList>
            <person name="Welsh E.A."/>
            <person name="Liberton M."/>
            <person name="Stoeckel J."/>
            <person name="Loh T."/>
            <person name="Elvitigala T."/>
            <person name="Wang C."/>
            <person name="Wollam A."/>
            <person name="Fulton R.S."/>
            <person name="Clifton S.W."/>
            <person name="Jacobs J.M."/>
            <person name="Aurora R."/>
            <person name="Ghosh B.K."/>
            <person name="Sherman L.A."/>
            <person name="Smith R.D."/>
            <person name="Wilson R.K."/>
            <person name="Pakrasi H.B."/>
        </authorList>
    </citation>
    <scope>NUCLEOTIDE SEQUENCE [LARGE SCALE GENOMIC DNA]</scope>
    <source>
        <strain evidence="4">ATCC 51142 / BH68</strain>
    </source>
</reference>
<organism evidence="3 4">
    <name type="scientific">Crocosphaera subtropica (strain ATCC 51142 / BH68)</name>
    <name type="common">Cyanothece sp. (strain ATCC 51142)</name>
    <dbReference type="NCBI Taxonomy" id="43989"/>
    <lineage>
        <taxon>Bacteria</taxon>
        <taxon>Bacillati</taxon>
        <taxon>Cyanobacteriota</taxon>
        <taxon>Cyanophyceae</taxon>
        <taxon>Oscillatoriophycideae</taxon>
        <taxon>Chroococcales</taxon>
        <taxon>Aphanothecaceae</taxon>
        <taxon>Crocosphaera</taxon>
        <taxon>Crocosphaera subtropica</taxon>
    </lineage>
</organism>
<dbReference type="eggNOG" id="COG0484">
    <property type="taxonomic scope" value="Bacteria"/>
</dbReference>
<dbReference type="CDD" id="cd06257">
    <property type="entry name" value="DnaJ"/>
    <property type="match status" value="1"/>
</dbReference>